<name>A0A6J7F2M7_9ZZZZ</name>
<gene>
    <name evidence="1" type="ORF">UFOPK3402_02044</name>
</gene>
<evidence type="ECO:0000313" key="1">
    <source>
        <dbReference type="EMBL" id="CAB4887370.1"/>
    </source>
</evidence>
<accession>A0A6J7F2M7</accession>
<proteinExistence type="predicted"/>
<dbReference type="AlphaFoldDB" id="A0A6J7F2M7"/>
<protein>
    <submittedName>
        <fullName evidence="1">Unannotated protein</fullName>
    </submittedName>
</protein>
<sequence length="54" mass="6106">MVRPDLIQPWRTVNISEGTLKDLVSVYMHLTHGANYDDPSPWQPASFHGRAGSR</sequence>
<organism evidence="1">
    <name type="scientific">freshwater metagenome</name>
    <dbReference type="NCBI Taxonomy" id="449393"/>
    <lineage>
        <taxon>unclassified sequences</taxon>
        <taxon>metagenomes</taxon>
        <taxon>ecological metagenomes</taxon>
    </lineage>
</organism>
<reference evidence="1" key="1">
    <citation type="submission" date="2020-05" db="EMBL/GenBank/DDBJ databases">
        <authorList>
            <person name="Chiriac C."/>
            <person name="Salcher M."/>
            <person name="Ghai R."/>
            <person name="Kavagutti S V."/>
        </authorList>
    </citation>
    <scope>NUCLEOTIDE SEQUENCE</scope>
</reference>
<dbReference type="EMBL" id="CAFBLS010000347">
    <property type="protein sequence ID" value="CAB4887370.1"/>
    <property type="molecule type" value="Genomic_DNA"/>
</dbReference>